<reference evidence="2 3" key="1">
    <citation type="submission" date="2024-01" db="EMBL/GenBank/DDBJ databases">
        <title>A draft genome for the cacao thread blight pathogen Marasmiellus scandens.</title>
        <authorList>
            <person name="Baruah I.K."/>
            <person name="Leung J."/>
            <person name="Bukari Y."/>
            <person name="Amoako-Attah I."/>
            <person name="Meinhardt L.W."/>
            <person name="Bailey B.A."/>
            <person name="Cohen S.P."/>
        </authorList>
    </citation>
    <scope>NUCLEOTIDE SEQUENCE [LARGE SCALE GENOMIC DNA]</scope>
    <source>
        <strain evidence="2 3">GH-19</strain>
    </source>
</reference>
<name>A0ABR1JKL2_9AGAR</name>
<accession>A0ABR1JKL2</accession>
<keyword evidence="1" id="KW-0175">Coiled coil</keyword>
<dbReference type="InterPro" id="IPR032675">
    <property type="entry name" value="LRR_dom_sf"/>
</dbReference>
<evidence type="ECO:0000313" key="3">
    <source>
        <dbReference type="Proteomes" id="UP001498398"/>
    </source>
</evidence>
<dbReference type="Gene3D" id="3.80.10.10">
    <property type="entry name" value="Ribonuclease Inhibitor"/>
    <property type="match status" value="1"/>
</dbReference>
<sequence length="577" mass="65326">MSEGLLLYTDSIPSRELSWSIPTVIRSRLRGGDVPSIPEARQLEAVGESVQKDLEWLEERLAQLTTASDAVKRERDAIRRYRDHHLGLLAPIRKLPVELLLKVFCLCCTSLDTPGLSITTDRNAAFTSVISTCTLNLAQTCSLWRSVVLHSPYLWAWICVDLTWRPIDVHALVSLYLRRSANWLITLHVEAFEGITHNAINLETTSSYCQELGFASLGLFEILLGNAYRWVWASFDLSLDVYSELSTLIDHWHGISLHNLRTLELRSEMLRMPMSIAHQGLRGLHFNAFFEEFKIATSLDTLRLPRLIPSLFLSLHQISTIEVMNCHTMAEIQHTLALCPELKTLKIGKEYGLDLYEYENLEEISSHSLETLTLSIRAISGLKLLPVLNLPKLTDFAVVATARLQSSLQSKDESTHVMADGLVVMLRRSPSLRSLELEGNLLSETDLLRVLSLTPELEEISISIGGDSGVVTSNLFDRLLLSPTQDLALVPHLVSFRIQIGAPVWRSISEDFSLPNFERVISMLESRSGTLRRFALCTRMDDSYNGDQWAKDCRREGWRLHTLRLNGMELELDTFFT</sequence>
<feature type="coiled-coil region" evidence="1">
    <location>
        <begin position="40"/>
        <end position="74"/>
    </location>
</feature>
<evidence type="ECO:0008006" key="4">
    <source>
        <dbReference type="Google" id="ProtNLM"/>
    </source>
</evidence>
<evidence type="ECO:0000313" key="2">
    <source>
        <dbReference type="EMBL" id="KAK7462190.1"/>
    </source>
</evidence>
<protein>
    <recommendedName>
        <fullName evidence="4">F-box domain-containing protein</fullName>
    </recommendedName>
</protein>
<evidence type="ECO:0000256" key="1">
    <source>
        <dbReference type="SAM" id="Coils"/>
    </source>
</evidence>
<dbReference type="SUPFAM" id="SSF52047">
    <property type="entry name" value="RNI-like"/>
    <property type="match status" value="1"/>
</dbReference>
<dbReference type="Proteomes" id="UP001498398">
    <property type="component" value="Unassembled WGS sequence"/>
</dbReference>
<comment type="caution">
    <text evidence="2">The sequence shown here is derived from an EMBL/GenBank/DDBJ whole genome shotgun (WGS) entry which is preliminary data.</text>
</comment>
<gene>
    <name evidence="2" type="ORF">VKT23_007795</name>
</gene>
<keyword evidence="3" id="KW-1185">Reference proteome</keyword>
<proteinExistence type="predicted"/>
<dbReference type="EMBL" id="JBANRG010000011">
    <property type="protein sequence ID" value="KAK7462190.1"/>
    <property type="molecule type" value="Genomic_DNA"/>
</dbReference>
<organism evidence="2 3">
    <name type="scientific">Marasmiellus scandens</name>
    <dbReference type="NCBI Taxonomy" id="2682957"/>
    <lineage>
        <taxon>Eukaryota</taxon>
        <taxon>Fungi</taxon>
        <taxon>Dikarya</taxon>
        <taxon>Basidiomycota</taxon>
        <taxon>Agaricomycotina</taxon>
        <taxon>Agaricomycetes</taxon>
        <taxon>Agaricomycetidae</taxon>
        <taxon>Agaricales</taxon>
        <taxon>Marasmiineae</taxon>
        <taxon>Omphalotaceae</taxon>
        <taxon>Marasmiellus</taxon>
    </lineage>
</organism>